<protein>
    <submittedName>
        <fullName evidence="1">Uncharacterized protein</fullName>
    </submittedName>
</protein>
<accession>A0A195B7Q4</accession>
<name>A0A195B7Q4_9HYME</name>
<dbReference type="Proteomes" id="UP000078540">
    <property type="component" value="Unassembled WGS sequence"/>
</dbReference>
<organism evidence="1 2">
    <name type="scientific">Atta colombica</name>
    <dbReference type="NCBI Taxonomy" id="520822"/>
    <lineage>
        <taxon>Eukaryota</taxon>
        <taxon>Metazoa</taxon>
        <taxon>Ecdysozoa</taxon>
        <taxon>Arthropoda</taxon>
        <taxon>Hexapoda</taxon>
        <taxon>Insecta</taxon>
        <taxon>Pterygota</taxon>
        <taxon>Neoptera</taxon>
        <taxon>Endopterygota</taxon>
        <taxon>Hymenoptera</taxon>
        <taxon>Apocrita</taxon>
        <taxon>Aculeata</taxon>
        <taxon>Formicoidea</taxon>
        <taxon>Formicidae</taxon>
        <taxon>Myrmicinae</taxon>
        <taxon>Atta</taxon>
    </lineage>
</organism>
<gene>
    <name evidence="1" type="ORF">ALC53_09371</name>
</gene>
<proteinExistence type="predicted"/>
<sequence length="130" mass="14850">MGVGRRRPRLVVVVDPGGVLTTTAPTVTTSAYHVALLCYTSMRRSHSRAAHRLRRIGLSRRVARDALTSPHHRRRHEIIYGRLYRQDSPKKSTSVIGRFDTFAQLEVNFQISWQDSMRLKDNGLIAVIKE</sequence>
<dbReference type="AlphaFoldDB" id="A0A195B7Q4"/>
<reference evidence="1 2" key="1">
    <citation type="submission" date="2015-09" db="EMBL/GenBank/DDBJ databases">
        <title>Atta colombica WGS genome.</title>
        <authorList>
            <person name="Nygaard S."/>
            <person name="Hu H."/>
            <person name="Boomsma J."/>
            <person name="Zhang G."/>
        </authorList>
    </citation>
    <scope>NUCLEOTIDE SEQUENCE [LARGE SCALE GENOMIC DNA]</scope>
    <source>
        <strain evidence="1">Treedump-2</strain>
        <tissue evidence="1">Whole body</tissue>
    </source>
</reference>
<evidence type="ECO:0000313" key="1">
    <source>
        <dbReference type="EMBL" id="KYM80277.1"/>
    </source>
</evidence>
<evidence type="ECO:0000313" key="2">
    <source>
        <dbReference type="Proteomes" id="UP000078540"/>
    </source>
</evidence>
<keyword evidence="2" id="KW-1185">Reference proteome</keyword>
<dbReference type="EMBL" id="KQ976574">
    <property type="protein sequence ID" value="KYM80277.1"/>
    <property type="molecule type" value="Genomic_DNA"/>
</dbReference>